<feature type="region of interest" description="Disordered" evidence="1">
    <location>
        <begin position="20"/>
        <end position="78"/>
    </location>
</feature>
<dbReference type="PANTHER" id="PTHR42111:SF1">
    <property type="entry name" value="YALI0D23727P"/>
    <property type="match status" value="1"/>
</dbReference>
<sequence>MEQNETNVLNLFRFASKKKSITEESLQQQSSRTPNSAAAAGGSPSGAAKTSRSPSNTFDSLNIDTAANDDSYPPESYYSSAASSTILSNNGSGTAAAAPSSPTESSLIFERSVEDPSIMSLNKCPRCERSQSVTSMNDPNFKHCPHQSITNLPSHFSMENYVSPCLDASTELLTDKNANLDNVEMVYSRRPSTVLLSAALGRSKSDLTGMNGTIPVFRSQSLANIKEPSSPIASNSGDVKPPLLSFYSYADIINNENPNPRRPSITQSLSSSFIRSNSMSSSSIAPQRTPQQAGIKFNQSPFARNPSISRIPPLSGAPGKFQLDTSPNSSDSESDYITSKTPIKRERTPSRRSMHRTKSNASGQSNFSRNTTISSPFLPEDDEEEFVVSSVGDHLRKNTGEIRSRHNSIHSSIIA</sequence>
<dbReference type="AlphaFoldDB" id="A0A9P8Q2Z3"/>
<feature type="compositionally biased region" description="Low complexity" evidence="1">
    <location>
        <begin position="36"/>
        <end position="48"/>
    </location>
</feature>
<feature type="compositionally biased region" description="Polar residues" evidence="1">
    <location>
        <begin position="284"/>
        <end position="308"/>
    </location>
</feature>
<proteinExistence type="predicted"/>
<protein>
    <submittedName>
        <fullName evidence="2">Uncharacterized protein</fullName>
    </submittedName>
</protein>
<accession>A0A9P8Q2Z3</accession>
<dbReference type="Proteomes" id="UP000774326">
    <property type="component" value="Unassembled WGS sequence"/>
</dbReference>
<reference evidence="2" key="2">
    <citation type="submission" date="2021-01" db="EMBL/GenBank/DDBJ databases">
        <authorList>
            <person name="Schikora-Tamarit M.A."/>
        </authorList>
    </citation>
    <scope>NUCLEOTIDE SEQUENCE</scope>
    <source>
        <strain evidence="2">CBS2887</strain>
    </source>
</reference>
<feature type="region of interest" description="Disordered" evidence="1">
    <location>
        <begin position="256"/>
        <end position="381"/>
    </location>
</feature>
<name>A0A9P8Q2Z3_WICPI</name>
<dbReference type="OrthoDB" id="5364312at2759"/>
<evidence type="ECO:0000313" key="2">
    <source>
        <dbReference type="EMBL" id="KAH3681894.1"/>
    </source>
</evidence>
<gene>
    <name evidence="2" type="ORF">WICPIJ_007141</name>
</gene>
<dbReference type="EMBL" id="JAEUBG010004183">
    <property type="protein sequence ID" value="KAH3681894.1"/>
    <property type="molecule type" value="Genomic_DNA"/>
</dbReference>
<feature type="compositionally biased region" description="Low complexity" evidence="1">
    <location>
        <begin position="268"/>
        <end position="283"/>
    </location>
</feature>
<dbReference type="PANTHER" id="PTHR42111">
    <property type="entry name" value="YALI0D23727P"/>
    <property type="match status" value="1"/>
</dbReference>
<organism evidence="2 3">
    <name type="scientific">Wickerhamomyces pijperi</name>
    <name type="common">Yeast</name>
    <name type="synonym">Pichia pijperi</name>
    <dbReference type="NCBI Taxonomy" id="599730"/>
    <lineage>
        <taxon>Eukaryota</taxon>
        <taxon>Fungi</taxon>
        <taxon>Dikarya</taxon>
        <taxon>Ascomycota</taxon>
        <taxon>Saccharomycotina</taxon>
        <taxon>Saccharomycetes</taxon>
        <taxon>Phaffomycetales</taxon>
        <taxon>Wickerhamomycetaceae</taxon>
        <taxon>Wickerhamomyces</taxon>
    </lineage>
</organism>
<reference evidence="2" key="1">
    <citation type="journal article" date="2021" name="Open Biol.">
        <title>Shared evolutionary footprints suggest mitochondrial oxidative damage underlies multiple complex I losses in fungi.</title>
        <authorList>
            <person name="Schikora-Tamarit M.A."/>
            <person name="Marcet-Houben M."/>
            <person name="Nosek J."/>
            <person name="Gabaldon T."/>
        </authorList>
    </citation>
    <scope>NUCLEOTIDE SEQUENCE</scope>
    <source>
        <strain evidence="2">CBS2887</strain>
    </source>
</reference>
<feature type="compositionally biased region" description="Polar residues" evidence="1">
    <location>
        <begin position="23"/>
        <end position="35"/>
    </location>
</feature>
<feature type="compositionally biased region" description="Polar residues" evidence="1">
    <location>
        <begin position="50"/>
        <end position="65"/>
    </location>
</feature>
<evidence type="ECO:0000313" key="3">
    <source>
        <dbReference type="Proteomes" id="UP000774326"/>
    </source>
</evidence>
<keyword evidence="3" id="KW-1185">Reference proteome</keyword>
<comment type="caution">
    <text evidence="2">The sequence shown here is derived from an EMBL/GenBank/DDBJ whole genome shotgun (WGS) entry which is preliminary data.</text>
</comment>
<evidence type="ECO:0000256" key="1">
    <source>
        <dbReference type="SAM" id="MobiDB-lite"/>
    </source>
</evidence>
<feature type="compositionally biased region" description="Polar residues" evidence="1">
    <location>
        <begin position="323"/>
        <end position="341"/>
    </location>
</feature>
<feature type="compositionally biased region" description="Polar residues" evidence="1">
    <location>
        <begin position="359"/>
        <end position="375"/>
    </location>
</feature>